<sequence>MNSPCMDYGLVQLWSGNLKNIIKKTFGGLSTEYYLRQIFFAALFSAFILYVVAQGEGPIQYGFIGLLIANTLLYPYSRFVYENVVGFILGRQVFFVNAIFMLVVKLLTIALCWCLAIFIAPIGLLYLYFRNSK</sequence>
<keyword evidence="3" id="KW-1185">Reference proteome</keyword>
<feature type="transmembrane region" description="Helical" evidence="1">
    <location>
        <begin position="108"/>
        <end position="129"/>
    </location>
</feature>
<proteinExistence type="predicted"/>
<dbReference type="Proteomes" id="UP000001982">
    <property type="component" value="Chromosome"/>
</dbReference>
<feature type="transmembrane region" description="Helical" evidence="1">
    <location>
        <begin position="84"/>
        <end position="102"/>
    </location>
</feature>
<name>Q12KD9_SHEDO</name>
<reference evidence="2 3" key="1">
    <citation type="submission" date="2006-03" db="EMBL/GenBank/DDBJ databases">
        <title>Complete sequence of Shewanella denitrificans OS217.</title>
        <authorList>
            <consortium name="US DOE Joint Genome Institute"/>
            <person name="Copeland A."/>
            <person name="Lucas S."/>
            <person name="Lapidus A."/>
            <person name="Barry K."/>
            <person name="Detter J.C."/>
            <person name="Glavina del Rio T."/>
            <person name="Hammon N."/>
            <person name="Israni S."/>
            <person name="Dalin E."/>
            <person name="Tice H."/>
            <person name="Pitluck S."/>
            <person name="Brettin T."/>
            <person name="Bruce D."/>
            <person name="Han C."/>
            <person name="Tapia R."/>
            <person name="Gilna P."/>
            <person name="Kiss H."/>
            <person name="Schmutz J."/>
            <person name="Larimer F."/>
            <person name="Land M."/>
            <person name="Hauser L."/>
            <person name="Kyrpides N."/>
            <person name="Lykidis A."/>
            <person name="Richardson P."/>
        </authorList>
    </citation>
    <scope>NUCLEOTIDE SEQUENCE [LARGE SCALE GENOMIC DNA]</scope>
    <source>
        <strain evidence="3">OS217 / ATCC BAA-1090 / DSM 15013</strain>
    </source>
</reference>
<organism evidence="2 3">
    <name type="scientific">Shewanella denitrificans (strain OS217 / ATCC BAA-1090 / DSM 15013)</name>
    <dbReference type="NCBI Taxonomy" id="318161"/>
    <lineage>
        <taxon>Bacteria</taxon>
        <taxon>Pseudomonadati</taxon>
        <taxon>Pseudomonadota</taxon>
        <taxon>Gammaproteobacteria</taxon>
        <taxon>Alteromonadales</taxon>
        <taxon>Shewanellaceae</taxon>
        <taxon>Shewanella</taxon>
    </lineage>
</organism>
<keyword evidence="1" id="KW-0472">Membrane</keyword>
<keyword evidence="1" id="KW-0812">Transmembrane</keyword>
<feature type="transmembrane region" description="Helical" evidence="1">
    <location>
        <begin position="59"/>
        <end position="77"/>
    </location>
</feature>
<gene>
    <name evidence="2" type="ordered locus">Sden_2808</name>
</gene>
<evidence type="ECO:0000256" key="1">
    <source>
        <dbReference type="SAM" id="Phobius"/>
    </source>
</evidence>
<protein>
    <submittedName>
        <fullName evidence="2">Uncharacterized protein</fullName>
    </submittedName>
</protein>
<keyword evidence="1" id="KW-1133">Transmembrane helix</keyword>
<dbReference type="HOGENOM" id="CLU_165574_0_0_6"/>
<dbReference type="EMBL" id="CP000302">
    <property type="protein sequence ID" value="ABE56087.1"/>
    <property type="molecule type" value="Genomic_DNA"/>
</dbReference>
<feature type="transmembrane region" description="Helical" evidence="1">
    <location>
        <begin position="33"/>
        <end position="53"/>
    </location>
</feature>
<dbReference type="AlphaFoldDB" id="Q12KD9"/>
<accession>Q12KD9</accession>
<dbReference type="eggNOG" id="ENOG5032T3J">
    <property type="taxonomic scope" value="Bacteria"/>
</dbReference>
<dbReference type="KEGG" id="sdn:Sden_2808"/>
<evidence type="ECO:0000313" key="2">
    <source>
        <dbReference type="EMBL" id="ABE56087.1"/>
    </source>
</evidence>
<evidence type="ECO:0000313" key="3">
    <source>
        <dbReference type="Proteomes" id="UP000001982"/>
    </source>
</evidence>